<evidence type="ECO:0008006" key="3">
    <source>
        <dbReference type="Google" id="ProtNLM"/>
    </source>
</evidence>
<protein>
    <recommendedName>
        <fullName evidence="3">KOW domain-containing protein</fullName>
    </recommendedName>
</protein>
<evidence type="ECO:0000313" key="1">
    <source>
        <dbReference type="EMBL" id="MBU2690329.1"/>
    </source>
</evidence>
<gene>
    <name evidence="1" type="ORF">KJ970_05315</name>
</gene>
<evidence type="ECO:0000313" key="2">
    <source>
        <dbReference type="Proteomes" id="UP000777784"/>
    </source>
</evidence>
<dbReference type="AlphaFoldDB" id="A0A948RV89"/>
<accession>A0A948RV89</accession>
<organism evidence="1 2">
    <name type="scientific">Eiseniibacteriota bacterium</name>
    <dbReference type="NCBI Taxonomy" id="2212470"/>
    <lineage>
        <taxon>Bacteria</taxon>
        <taxon>Candidatus Eiseniibacteriota</taxon>
    </lineage>
</organism>
<name>A0A948RV89_UNCEI</name>
<comment type="caution">
    <text evidence="1">The sequence shown here is derived from an EMBL/GenBank/DDBJ whole genome shotgun (WGS) entry which is preliminary data.</text>
</comment>
<reference evidence="1" key="1">
    <citation type="submission" date="2021-05" db="EMBL/GenBank/DDBJ databases">
        <title>Energy efficiency and biological interactions define the core microbiome of deep oligotrophic groundwater.</title>
        <authorList>
            <person name="Mehrshad M."/>
            <person name="Lopez-Fernandez M."/>
            <person name="Bell E."/>
            <person name="Bernier-Latmani R."/>
            <person name="Bertilsson S."/>
            <person name="Dopson M."/>
        </authorList>
    </citation>
    <scope>NUCLEOTIDE SEQUENCE</scope>
    <source>
        <strain evidence="1">Modern_marine.mb.64</strain>
    </source>
</reference>
<sequence>MAHAYTPGLRVAGKTLIHKVRRLPLKGEVLVEKGQKVAAEDIVARTELPGNVQPVKAASILGVHQADLKEFMLKKEGDTVVKDEPIALSKSFFGIFKSQCKSPCNGTMESISTITGQVIIREPPIPVEVDAYIDGIVTEVIPEEGVIVESTGAFIQGIFGVGGETSGILRILVDNPAEELEEKHLKGDLLGTVIVGGSRVTVDIFRKACDMGVRAVVIGGYDASDIRNLLGYDLGVAITGTEKIGATLVVTEGFGTMNMADRTFRLLKDHEGEKVSVNGATQIRAGVMRPEIVISLGEILSTDDAVKADAVLGVREGSLIRAIRAPYFGKIGQVTELPSDLQKRPSETMVRVLKVRFHDGVEATVPRANIEMIEE</sequence>
<dbReference type="Proteomes" id="UP000777784">
    <property type="component" value="Unassembled WGS sequence"/>
</dbReference>
<proteinExistence type="predicted"/>
<dbReference type="EMBL" id="JAHJDP010000028">
    <property type="protein sequence ID" value="MBU2690329.1"/>
    <property type="molecule type" value="Genomic_DNA"/>
</dbReference>